<keyword evidence="9 18" id="KW-1133">Transmembrane helix</keyword>
<keyword evidence="10 18" id="KW-0472">Membrane</keyword>
<feature type="domain" description="Ig-like" evidence="19">
    <location>
        <begin position="429"/>
        <end position="500"/>
    </location>
</feature>
<dbReference type="Pfam" id="PF07679">
    <property type="entry name" value="I-set"/>
    <property type="match status" value="2"/>
</dbReference>
<reference evidence="21" key="3">
    <citation type="submission" date="2025-09" db="UniProtKB">
        <authorList>
            <consortium name="Ensembl"/>
        </authorList>
    </citation>
    <scope>IDENTIFICATION</scope>
</reference>
<feature type="domain" description="Ig-like" evidence="19">
    <location>
        <begin position="242"/>
        <end position="330"/>
    </location>
</feature>
<dbReference type="FunFam" id="2.60.40.10:FF:000005">
    <property type="entry name" value="Neuronal cell adhesion molecule"/>
    <property type="match status" value="1"/>
</dbReference>
<evidence type="ECO:0000256" key="6">
    <source>
        <dbReference type="ARBA" id="ARBA00022729"/>
    </source>
</evidence>
<dbReference type="SUPFAM" id="SSF49265">
    <property type="entry name" value="Fibronectin type III"/>
    <property type="match status" value="2"/>
</dbReference>
<keyword evidence="12" id="KW-0325">Glycoprotein</keyword>
<feature type="domain" description="Fibronectin type-III" evidence="20">
    <location>
        <begin position="941"/>
        <end position="1036"/>
    </location>
</feature>
<dbReference type="CDD" id="cd00063">
    <property type="entry name" value="FN3"/>
    <property type="match status" value="4"/>
</dbReference>
<dbReference type="InterPro" id="IPR013783">
    <property type="entry name" value="Ig-like_fold"/>
</dbReference>
<dbReference type="GO" id="GO:0030426">
    <property type="term" value="C:growth cone"/>
    <property type="evidence" value="ECO:0007669"/>
    <property type="project" value="UniProtKB-SubCell"/>
</dbReference>
<accession>H2UIH4</accession>
<feature type="domain" description="Fibronectin type-III" evidence="20">
    <location>
        <begin position="835"/>
        <end position="937"/>
    </location>
</feature>
<evidence type="ECO:0000256" key="9">
    <source>
        <dbReference type="ARBA" id="ARBA00022989"/>
    </source>
</evidence>
<name>H2UIH4_TAKRU</name>
<dbReference type="GO" id="GO:0005886">
    <property type="term" value="C:plasma membrane"/>
    <property type="evidence" value="ECO:0007669"/>
    <property type="project" value="UniProtKB-SubCell"/>
</dbReference>
<dbReference type="AlphaFoldDB" id="H2UIH4"/>
<gene>
    <name evidence="21" type="primary">l1cama</name>
</gene>
<evidence type="ECO:0000256" key="5">
    <source>
        <dbReference type="ARBA" id="ARBA00022692"/>
    </source>
</evidence>
<organism evidence="21 22">
    <name type="scientific">Takifugu rubripes</name>
    <name type="common">Japanese pufferfish</name>
    <name type="synonym">Fugu rubripes</name>
    <dbReference type="NCBI Taxonomy" id="31033"/>
    <lineage>
        <taxon>Eukaryota</taxon>
        <taxon>Metazoa</taxon>
        <taxon>Chordata</taxon>
        <taxon>Craniata</taxon>
        <taxon>Vertebrata</taxon>
        <taxon>Euteleostomi</taxon>
        <taxon>Actinopterygii</taxon>
        <taxon>Neopterygii</taxon>
        <taxon>Teleostei</taxon>
        <taxon>Neoteleostei</taxon>
        <taxon>Acanthomorphata</taxon>
        <taxon>Eupercaria</taxon>
        <taxon>Tetraodontiformes</taxon>
        <taxon>Tetradontoidea</taxon>
        <taxon>Tetraodontidae</taxon>
        <taxon>Takifugu</taxon>
    </lineage>
</organism>
<evidence type="ECO:0000256" key="11">
    <source>
        <dbReference type="ARBA" id="ARBA00023157"/>
    </source>
</evidence>
<dbReference type="InterPro" id="IPR003598">
    <property type="entry name" value="Ig_sub2"/>
</dbReference>
<keyword evidence="22" id="KW-1185">Reference proteome</keyword>
<dbReference type="InterPro" id="IPR003961">
    <property type="entry name" value="FN3_dom"/>
</dbReference>
<dbReference type="FunFam" id="2.60.40.10:FF:000057">
    <property type="entry name" value="neural cell adhesion molecule L1"/>
    <property type="match status" value="1"/>
</dbReference>
<keyword evidence="4" id="KW-1003">Cell membrane</keyword>
<evidence type="ECO:0000256" key="4">
    <source>
        <dbReference type="ARBA" id="ARBA00022475"/>
    </source>
</evidence>
<keyword evidence="7" id="KW-0677">Repeat</keyword>
<evidence type="ECO:0000256" key="8">
    <source>
        <dbReference type="ARBA" id="ARBA00022889"/>
    </source>
</evidence>
<evidence type="ECO:0000256" key="18">
    <source>
        <dbReference type="SAM" id="Phobius"/>
    </source>
</evidence>
<dbReference type="GeneTree" id="ENSGT00940000157506"/>
<reference evidence="21" key="2">
    <citation type="submission" date="2025-08" db="UniProtKB">
        <authorList>
            <consortium name="Ensembl"/>
        </authorList>
    </citation>
    <scope>IDENTIFICATION</scope>
</reference>
<feature type="compositionally biased region" description="Low complexity" evidence="17">
    <location>
        <begin position="1175"/>
        <end position="1197"/>
    </location>
</feature>
<keyword evidence="13" id="KW-0966">Cell projection</keyword>
<dbReference type="SMART" id="SM00409">
    <property type="entry name" value="IG"/>
    <property type="match status" value="6"/>
</dbReference>
<dbReference type="GO" id="GO:0098632">
    <property type="term" value="F:cell-cell adhesion mediator activity"/>
    <property type="evidence" value="ECO:0007669"/>
    <property type="project" value="TreeGrafter"/>
</dbReference>
<evidence type="ECO:0000313" key="22">
    <source>
        <dbReference type="Proteomes" id="UP000005226"/>
    </source>
</evidence>
<reference evidence="21 22" key="1">
    <citation type="journal article" date="2011" name="Genome Biol. Evol.">
        <title>Integration of the genetic map and genome assembly of fugu facilitates insights into distinct features of genome evolution in teleosts and mammals.</title>
        <authorList>
            <person name="Kai W."/>
            <person name="Kikuchi K."/>
            <person name="Tohari S."/>
            <person name="Chew A.K."/>
            <person name="Tay A."/>
            <person name="Fujiwara A."/>
            <person name="Hosoya S."/>
            <person name="Suetake H."/>
            <person name="Naruse K."/>
            <person name="Brenner S."/>
            <person name="Suzuki Y."/>
            <person name="Venkatesh B."/>
        </authorList>
    </citation>
    <scope>NUCLEOTIDE SEQUENCE [LARGE SCALE GENOMIC DNA]</scope>
</reference>
<feature type="region of interest" description="Disordered" evidence="17">
    <location>
        <begin position="1087"/>
        <end position="1135"/>
    </location>
</feature>
<evidence type="ECO:0000313" key="21">
    <source>
        <dbReference type="Ensembl" id="ENSTRUP00000036745.3"/>
    </source>
</evidence>
<evidence type="ECO:0000256" key="10">
    <source>
        <dbReference type="ARBA" id="ARBA00023136"/>
    </source>
</evidence>
<evidence type="ECO:0000256" key="15">
    <source>
        <dbReference type="ARBA" id="ARBA00060042"/>
    </source>
</evidence>
<evidence type="ECO:0000256" key="1">
    <source>
        <dbReference type="ARBA" id="ARBA00004251"/>
    </source>
</evidence>
<keyword evidence="14" id="KW-0393">Immunoglobulin domain</keyword>
<feature type="domain" description="Ig-like" evidence="19">
    <location>
        <begin position="130"/>
        <end position="227"/>
    </location>
</feature>
<dbReference type="SUPFAM" id="SSF48726">
    <property type="entry name" value="Immunoglobulin"/>
    <property type="match status" value="6"/>
</dbReference>
<dbReference type="Pfam" id="PF13927">
    <property type="entry name" value="Ig_3"/>
    <property type="match status" value="3"/>
</dbReference>
<keyword evidence="8" id="KW-0130">Cell adhesion</keyword>
<evidence type="ECO:0000256" key="13">
    <source>
        <dbReference type="ARBA" id="ARBA00023273"/>
    </source>
</evidence>
<dbReference type="PANTHER" id="PTHR44170">
    <property type="entry name" value="PROTEIN SIDEKICK"/>
    <property type="match status" value="1"/>
</dbReference>
<dbReference type="Gene3D" id="2.60.40.10">
    <property type="entry name" value="Immunoglobulins"/>
    <property type="match status" value="10"/>
</dbReference>
<feature type="transmembrane region" description="Helical" evidence="18">
    <location>
        <begin position="1059"/>
        <end position="1080"/>
    </location>
</feature>
<evidence type="ECO:0000259" key="19">
    <source>
        <dbReference type="PROSITE" id="PS50835"/>
    </source>
</evidence>
<feature type="domain" description="Ig-like" evidence="19">
    <location>
        <begin position="335"/>
        <end position="423"/>
    </location>
</feature>
<keyword evidence="5 18" id="KW-0812">Transmembrane</keyword>
<evidence type="ECO:0000256" key="3">
    <source>
        <dbReference type="ARBA" id="ARBA00008588"/>
    </source>
</evidence>
<dbReference type="InterPro" id="IPR003599">
    <property type="entry name" value="Ig_sub"/>
</dbReference>
<proteinExistence type="inferred from homology"/>
<dbReference type="GO" id="GO:0007411">
    <property type="term" value="P:axon guidance"/>
    <property type="evidence" value="ECO:0007669"/>
    <property type="project" value="TreeGrafter"/>
</dbReference>
<dbReference type="Ensembl" id="ENSTRUT00000036876.3">
    <property type="protein sequence ID" value="ENSTRUP00000036745.3"/>
    <property type="gene ID" value="ENSTRUG00000014373.3"/>
</dbReference>
<dbReference type="InterPro" id="IPR036179">
    <property type="entry name" value="Ig-like_dom_sf"/>
</dbReference>
<dbReference type="FunFam" id="2.60.40.10:FF:000078">
    <property type="entry name" value="Neuronal cell adhesion molecule"/>
    <property type="match status" value="1"/>
</dbReference>
<dbReference type="PROSITE" id="PS50853">
    <property type="entry name" value="FN3"/>
    <property type="match status" value="4"/>
</dbReference>
<comment type="similarity">
    <text evidence="3">Belongs to the immunoglobulin superfamily. L1/neurofascin/NgCAM family.</text>
</comment>
<sequence>MTAASNSVTKCCCGVCAEGIAVFFNKFIFVCFLTVKIPPAITTQPESVTVFSVEDLVMRCEASGNPSPTFHWTKDGEEFDPSSDPEMKVTEEAGSSVFYTLSNTMDTLKQYQGKYICYASNELGTAVSNAAVLMIDGKLKKVTEKAEAGHSIALSCNPPQSSMQPIIHWMDNSECRLRHIRLSDRVMVGKDGNLYFANLLTEDSRNDYTCNIQYLATRTILAKEPITLTVNPSNLVPRNRRPQMMRPTGSHSTYHALRGQTLELECIVQGLPTPKVSWLRKDGEMSESRISKDMFDRRLQFTNISESDGGEYQCTAENDQGRTFHTYTVTVEASPYWTNAPVSQLYAPGETVKLDCQADGIPSPTITWTVNGVPLSATSLEPRRSLTESGSLILKDVIFGDTAIYQCQASNKHGTILANTNVYVIELPPQILTENGNTYTFVEGQKALLECETFGSPKPKVTWESSSISLLLADPRVNLLTNGGLEIANVSHDDEGIYTCLRLMSTAPRVVCLISECLLLPDRTVILSPPQALRLQPGKTAIFTCLYVTDPKLSSPLLQWRKNDQKIFESHSDKKYTFDGPGLIISNVEPGDEGVYTCQIITKLDMVEASSTLTLCVKCTCMNFFWVSLSPDRPDPPVHLQVTNAKHRVVTLNWTPGDDNNSPILEYVVEFEDQDMKENGWEELKRVAADKKHVNLPLWPYMSYRFRVIAINDQGKSDPSKLSDLYKTPADAPDSNPEDVRSESTDPDTLVITWEEMDKRNFNGPDFKYLVMWRRVVGSGPDWHEEYTIAPPFIVTDVQNFSAFEIKVQAVNKKGLGPEPDPVIGYSGEDVPLEAPLNLGVLLENSTTIRVTWAAVDKETVRGHLLGYKIYLTWGHHRNSRAQEPENIVMVQTGANEEKKSITNLRPYCHYDLAISAFNSKGEGPLSEKTSFMTPEGVPGPPMSMQMTSPSESEITLHWTPPSKPNGILLGYSLQYRKMQSDDNPLQVVDIASPEITHLTLKGLDRHSHYQFLLMARTAAGKGLSIEILGATTLEGCNLFFAPSEGVTEVQPSFATQGWFIGVVSAVVLLLLVLLILCFIKRSKGGKYSVKDKEDGPMDSEARPMKDETFGEYSDLEEKRTASQPSLGEDSKLCSEDNLDFNGSSAVTTELNMDESLASQFSRHSEGPEPFHGVPDNSPLNPAANPPATNGAPSFLN</sequence>
<dbReference type="PANTHER" id="PTHR44170:SF36">
    <property type="entry name" value="L1 CELL ADHESION MOLECULE"/>
    <property type="match status" value="1"/>
</dbReference>
<feature type="domain" description="Ig-like" evidence="19">
    <location>
        <begin position="39"/>
        <end position="128"/>
    </location>
</feature>
<keyword evidence="6" id="KW-0732">Signal</keyword>
<dbReference type="Pfam" id="PF13882">
    <property type="entry name" value="Bravo_FIGEY"/>
    <property type="match status" value="1"/>
</dbReference>
<feature type="domain" description="Fibronectin type-III" evidence="20">
    <location>
        <begin position="736"/>
        <end position="830"/>
    </location>
</feature>
<dbReference type="SMART" id="SM00408">
    <property type="entry name" value="IGc2"/>
    <property type="match status" value="5"/>
</dbReference>
<feature type="region of interest" description="Disordered" evidence="17">
    <location>
        <begin position="1152"/>
        <end position="1197"/>
    </location>
</feature>
<comment type="function">
    <text evidence="15">Neural cell adhesion molecule involved in the dynamics of cell adhesion and in the generation of transmembrane signals at tyrosine kinase receptors. During brain development, critical in multiple processes, including neuronal migration, axonal growth and fasciculation, and synaptogenesis. In the mature brain, plays a role in the dynamics of neuronal structure and function, including synaptic plasticity.</text>
</comment>
<evidence type="ECO:0000256" key="17">
    <source>
        <dbReference type="SAM" id="MobiDB-lite"/>
    </source>
</evidence>
<dbReference type="Pfam" id="PF00041">
    <property type="entry name" value="fn3"/>
    <property type="match status" value="3"/>
</dbReference>
<dbReference type="InterPro" id="IPR036116">
    <property type="entry name" value="FN3_sf"/>
</dbReference>
<feature type="compositionally biased region" description="Polar residues" evidence="17">
    <location>
        <begin position="1152"/>
        <end position="1162"/>
    </location>
</feature>
<feature type="domain" description="Fibronectin type-III" evidence="20">
    <location>
        <begin position="636"/>
        <end position="731"/>
    </location>
</feature>
<protein>
    <recommendedName>
        <fullName evidence="16">Neural cell adhesion molecule L1</fullName>
    </recommendedName>
</protein>
<evidence type="ECO:0000256" key="14">
    <source>
        <dbReference type="ARBA" id="ARBA00023319"/>
    </source>
</evidence>
<dbReference type="InterPro" id="IPR013098">
    <property type="entry name" value="Ig_I-set"/>
</dbReference>
<evidence type="ECO:0000256" key="7">
    <source>
        <dbReference type="ARBA" id="ARBA00022737"/>
    </source>
</evidence>
<dbReference type="Proteomes" id="UP000005226">
    <property type="component" value="Chromosome 3"/>
</dbReference>
<evidence type="ECO:0000259" key="20">
    <source>
        <dbReference type="PROSITE" id="PS50853"/>
    </source>
</evidence>
<evidence type="ECO:0000256" key="12">
    <source>
        <dbReference type="ARBA" id="ARBA00023180"/>
    </source>
</evidence>
<dbReference type="FunFam" id="2.60.40.10:FF:000028">
    <property type="entry name" value="Neuronal cell adhesion molecule"/>
    <property type="match status" value="1"/>
</dbReference>
<dbReference type="SMART" id="SM00060">
    <property type="entry name" value="FN3"/>
    <property type="match status" value="4"/>
</dbReference>
<feature type="compositionally biased region" description="Basic and acidic residues" evidence="17">
    <location>
        <begin position="1089"/>
        <end position="1109"/>
    </location>
</feature>
<dbReference type="InterPro" id="IPR026966">
    <property type="entry name" value="Neurofascin/L1/NrCAM_C"/>
</dbReference>
<feature type="region of interest" description="Disordered" evidence="17">
    <location>
        <begin position="720"/>
        <end position="746"/>
    </location>
</feature>
<dbReference type="CDD" id="cd00096">
    <property type="entry name" value="Ig"/>
    <property type="match status" value="1"/>
</dbReference>
<dbReference type="FunFam" id="2.60.40.10:FF:000032">
    <property type="entry name" value="palladin isoform X1"/>
    <property type="match status" value="1"/>
</dbReference>
<keyword evidence="11" id="KW-1015">Disulfide bond</keyword>
<comment type="subcellular location">
    <subcellularLocation>
        <location evidence="1">Cell membrane</location>
        <topology evidence="1">Single-pass type I membrane protein</topology>
    </subcellularLocation>
    <subcellularLocation>
        <location evidence="2">Cell projection</location>
        <location evidence="2">Growth cone</location>
    </subcellularLocation>
</comment>
<evidence type="ECO:0000256" key="16">
    <source>
        <dbReference type="ARBA" id="ARBA00074488"/>
    </source>
</evidence>
<dbReference type="GO" id="GO:0007420">
    <property type="term" value="P:brain development"/>
    <property type="evidence" value="ECO:0007669"/>
    <property type="project" value="TreeGrafter"/>
</dbReference>
<dbReference type="FunFam" id="2.60.40.10:FF:000367">
    <property type="entry name" value="Neural cell adhesion molecule L1-like protein"/>
    <property type="match status" value="1"/>
</dbReference>
<dbReference type="InterPro" id="IPR007110">
    <property type="entry name" value="Ig-like_dom"/>
</dbReference>
<feature type="domain" description="Ig-like" evidence="19">
    <location>
        <begin position="521"/>
        <end position="614"/>
    </location>
</feature>
<dbReference type="FunFam" id="2.60.40.10:FF:002563">
    <property type="entry name" value="Neural cell adhesion molecule L1"/>
    <property type="match status" value="1"/>
</dbReference>
<dbReference type="PROSITE" id="PS50835">
    <property type="entry name" value="IG_LIKE"/>
    <property type="match status" value="6"/>
</dbReference>
<evidence type="ECO:0000256" key="2">
    <source>
        <dbReference type="ARBA" id="ARBA00004624"/>
    </source>
</evidence>